<dbReference type="KEGG" id="tcl:Tchl_1598"/>
<evidence type="ECO:0000313" key="2">
    <source>
        <dbReference type="Proteomes" id="UP000185739"/>
    </source>
</evidence>
<protein>
    <submittedName>
        <fullName evidence="1">4-cresol dehydrogenase cytochrome c PchC</fullName>
    </submittedName>
</protein>
<dbReference type="GO" id="GO:0020037">
    <property type="term" value="F:heme binding"/>
    <property type="evidence" value="ECO:0007669"/>
    <property type="project" value="InterPro"/>
</dbReference>
<dbReference type="STRING" id="96773.Tchl_1598"/>
<dbReference type="EMBL" id="CP018839">
    <property type="protein sequence ID" value="APR04457.1"/>
    <property type="molecule type" value="Genomic_DNA"/>
</dbReference>
<reference evidence="1 2" key="1">
    <citation type="submission" date="2016-12" db="EMBL/GenBank/DDBJ databases">
        <title>Complete genome sequence of Thauera chlorobenzoica, a Betaproteobacterium degrading haloaromatics anaerobically to CO2 and halides.</title>
        <authorList>
            <person name="Goris T."/>
            <person name="Mergelsberg M."/>
            <person name="Boll M."/>
        </authorList>
    </citation>
    <scope>NUCLEOTIDE SEQUENCE [LARGE SCALE GENOMIC DNA]</scope>
    <source>
        <strain evidence="1 2">3CB1</strain>
    </source>
</reference>
<dbReference type="Gene3D" id="1.10.760.10">
    <property type="entry name" value="Cytochrome c-like domain"/>
    <property type="match status" value="1"/>
</dbReference>
<accession>A0A1H5WPE5</accession>
<name>A0A1H5WPE5_9RHOO</name>
<dbReference type="Pfam" id="PF13442">
    <property type="entry name" value="Cytochrome_CBB3"/>
    <property type="match status" value="1"/>
</dbReference>
<organism evidence="1 2">
    <name type="scientific">Thauera chlorobenzoica</name>
    <dbReference type="NCBI Taxonomy" id="96773"/>
    <lineage>
        <taxon>Bacteria</taxon>
        <taxon>Pseudomonadati</taxon>
        <taxon>Pseudomonadota</taxon>
        <taxon>Betaproteobacteria</taxon>
        <taxon>Rhodocyclales</taxon>
        <taxon>Zoogloeaceae</taxon>
        <taxon>Thauera</taxon>
    </lineage>
</organism>
<dbReference type="AlphaFoldDB" id="A0A1H5WPE5"/>
<proteinExistence type="predicted"/>
<dbReference type="InterPro" id="IPR009056">
    <property type="entry name" value="Cyt_c-like_dom"/>
</dbReference>
<keyword evidence="2" id="KW-1185">Reference proteome</keyword>
<sequence>MHSVSKLALACLAASAMHVAAAQDGPAQPVDPVYAKVCSYCHDQGIGPAILGRQLQPAYIEHVVRYGFRAMPSFRPAEIDDKALAGVIQWVSASPAGGPK</sequence>
<dbReference type="InterPro" id="IPR036909">
    <property type="entry name" value="Cyt_c-like_dom_sf"/>
</dbReference>
<dbReference type="PROSITE" id="PS51007">
    <property type="entry name" value="CYTC"/>
    <property type="match status" value="1"/>
</dbReference>
<gene>
    <name evidence="1" type="ORF">Tchl_1598</name>
</gene>
<dbReference type="Proteomes" id="UP000185739">
    <property type="component" value="Chromosome"/>
</dbReference>
<evidence type="ECO:0000313" key="1">
    <source>
        <dbReference type="EMBL" id="APR04457.1"/>
    </source>
</evidence>
<dbReference type="SUPFAM" id="SSF46626">
    <property type="entry name" value="Cytochrome c"/>
    <property type="match status" value="1"/>
</dbReference>
<dbReference type="GO" id="GO:0009055">
    <property type="term" value="F:electron transfer activity"/>
    <property type="evidence" value="ECO:0007669"/>
    <property type="project" value="InterPro"/>
</dbReference>
<dbReference type="RefSeq" id="WP_075147933.1">
    <property type="nucleotide sequence ID" value="NZ_CP018839.1"/>
</dbReference>
<dbReference type="OrthoDB" id="9757546at2"/>